<protein>
    <submittedName>
        <fullName evidence="2">Nuclear transport factor 2 family protein</fullName>
    </submittedName>
</protein>
<accession>A0ABV5JJD5</accession>
<comment type="caution">
    <text evidence="2">The sequence shown here is derived from an EMBL/GenBank/DDBJ whole genome shotgun (WGS) entry which is preliminary data.</text>
</comment>
<dbReference type="EMBL" id="JBHMEA010000041">
    <property type="protein sequence ID" value="MFB9232617.1"/>
    <property type="molecule type" value="Genomic_DNA"/>
</dbReference>
<evidence type="ECO:0000313" key="2">
    <source>
        <dbReference type="EMBL" id="MFB9232617.1"/>
    </source>
</evidence>
<sequence>MANAKQLEDLKAGWAALADGDMDKLASFYADDMIFVLPGQNDILEGRTAFRAALDGIGQALPPGFDIKELRYCQGENEITNVVEFTADKLPNGSQCAVLFKFGNDGLITEERWFVDTEQWKAAF</sequence>
<dbReference type="Proteomes" id="UP001589683">
    <property type="component" value="Unassembled WGS sequence"/>
</dbReference>
<dbReference type="InterPro" id="IPR032710">
    <property type="entry name" value="NTF2-like_dom_sf"/>
</dbReference>
<evidence type="ECO:0000313" key="3">
    <source>
        <dbReference type="Proteomes" id="UP001589683"/>
    </source>
</evidence>
<keyword evidence="3" id="KW-1185">Reference proteome</keyword>
<evidence type="ECO:0000259" key="1">
    <source>
        <dbReference type="Pfam" id="PF12680"/>
    </source>
</evidence>
<reference evidence="2 3" key="1">
    <citation type="submission" date="2024-09" db="EMBL/GenBank/DDBJ databases">
        <authorList>
            <person name="Sun Q."/>
            <person name="Mori K."/>
        </authorList>
    </citation>
    <scope>NUCLEOTIDE SEQUENCE [LARGE SCALE GENOMIC DNA]</scope>
    <source>
        <strain evidence="2 3">CECT 8726</strain>
    </source>
</reference>
<dbReference type="SUPFAM" id="SSF54427">
    <property type="entry name" value="NTF2-like"/>
    <property type="match status" value="1"/>
</dbReference>
<dbReference type="Pfam" id="PF12680">
    <property type="entry name" value="SnoaL_2"/>
    <property type="match status" value="1"/>
</dbReference>
<proteinExistence type="predicted"/>
<dbReference type="RefSeq" id="WP_213891489.1">
    <property type="nucleotide sequence ID" value="NZ_JAGFNU010000030.1"/>
</dbReference>
<gene>
    <name evidence="2" type="ORF">ACFFUT_12550</name>
</gene>
<organism evidence="2 3">
    <name type="scientific">Pseudohalocynthiibacter aestuariivivens</name>
    <dbReference type="NCBI Taxonomy" id="1591409"/>
    <lineage>
        <taxon>Bacteria</taxon>
        <taxon>Pseudomonadati</taxon>
        <taxon>Pseudomonadota</taxon>
        <taxon>Alphaproteobacteria</taxon>
        <taxon>Rhodobacterales</taxon>
        <taxon>Paracoccaceae</taxon>
        <taxon>Pseudohalocynthiibacter</taxon>
    </lineage>
</organism>
<feature type="domain" description="SnoaL-like" evidence="1">
    <location>
        <begin position="14"/>
        <end position="110"/>
    </location>
</feature>
<name>A0ABV5JJD5_9RHOB</name>
<dbReference type="Gene3D" id="3.10.450.50">
    <property type="match status" value="1"/>
</dbReference>
<dbReference type="InterPro" id="IPR037401">
    <property type="entry name" value="SnoaL-like"/>
</dbReference>